<dbReference type="Pfam" id="PF10988">
    <property type="entry name" value="DUF2807"/>
    <property type="match status" value="1"/>
</dbReference>
<dbReference type="InterPro" id="IPR021255">
    <property type="entry name" value="DUF2807"/>
</dbReference>
<keyword evidence="1" id="KW-0732">Signal</keyword>
<protein>
    <submittedName>
        <fullName evidence="3">Putative autotransporter adhesin-like protein</fullName>
    </submittedName>
</protein>
<evidence type="ECO:0000259" key="2">
    <source>
        <dbReference type="Pfam" id="PF10988"/>
    </source>
</evidence>
<keyword evidence="4" id="KW-1185">Reference proteome</keyword>
<gene>
    <name evidence="3" type="ORF">EDB95_1745</name>
</gene>
<proteinExistence type="predicted"/>
<dbReference type="OrthoDB" id="877489at2"/>
<name>A0A4R8DRV3_9BACT</name>
<organism evidence="3 4">
    <name type="scientific">Dinghuibacter silviterrae</name>
    <dbReference type="NCBI Taxonomy" id="1539049"/>
    <lineage>
        <taxon>Bacteria</taxon>
        <taxon>Pseudomonadati</taxon>
        <taxon>Bacteroidota</taxon>
        <taxon>Chitinophagia</taxon>
        <taxon>Chitinophagales</taxon>
        <taxon>Chitinophagaceae</taxon>
        <taxon>Dinghuibacter</taxon>
    </lineage>
</organism>
<evidence type="ECO:0000313" key="3">
    <source>
        <dbReference type="EMBL" id="TDX00719.1"/>
    </source>
</evidence>
<reference evidence="3 4" key="1">
    <citation type="submission" date="2019-03" db="EMBL/GenBank/DDBJ databases">
        <title>Genomic Encyclopedia of Type Strains, Phase IV (KMG-IV): sequencing the most valuable type-strain genomes for metagenomic binning, comparative biology and taxonomic classification.</title>
        <authorList>
            <person name="Goeker M."/>
        </authorList>
    </citation>
    <scope>NUCLEOTIDE SEQUENCE [LARGE SCALE GENOMIC DNA]</scope>
    <source>
        <strain evidence="3 4">DSM 100059</strain>
    </source>
</reference>
<accession>A0A4R8DRV3</accession>
<evidence type="ECO:0000256" key="1">
    <source>
        <dbReference type="SAM" id="SignalP"/>
    </source>
</evidence>
<sequence length="243" mass="25834">MYKSALLITGLLMAFFTHAQQGDLLVHAPNVQKRDVGSFHGISVSSSIDLVVKQGNEEGVAVSASDPALRDRIVTSVENGILHIYLKDNGFHWNWGWNNQHLKAFVSFKTLNQLSASGSSDIYVDGSINTDNLSISLSGSSDFKGAVHTNQLQLQQSGSSDANISGTAGTASIHLNGSSDVKAYDLSVDVCTISAHGSSDTHITVNKELSVYNSGSSDVNYKGNAVVKEFHSSGSSEINKKSS</sequence>
<dbReference type="RefSeq" id="WP_133992636.1">
    <property type="nucleotide sequence ID" value="NZ_SODV01000001.1"/>
</dbReference>
<comment type="caution">
    <text evidence="3">The sequence shown here is derived from an EMBL/GenBank/DDBJ whole genome shotgun (WGS) entry which is preliminary data.</text>
</comment>
<feature type="chain" id="PRO_5021019893" evidence="1">
    <location>
        <begin position="20"/>
        <end position="243"/>
    </location>
</feature>
<dbReference type="EMBL" id="SODV01000001">
    <property type="protein sequence ID" value="TDX00719.1"/>
    <property type="molecule type" value="Genomic_DNA"/>
</dbReference>
<dbReference type="Proteomes" id="UP000294498">
    <property type="component" value="Unassembled WGS sequence"/>
</dbReference>
<dbReference type="Gene3D" id="2.160.20.120">
    <property type="match status" value="1"/>
</dbReference>
<dbReference type="AlphaFoldDB" id="A0A4R8DRV3"/>
<feature type="signal peptide" evidence="1">
    <location>
        <begin position="1"/>
        <end position="19"/>
    </location>
</feature>
<evidence type="ECO:0000313" key="4">
    <source>
        <dbReference type="Proteomes" id="UP000294498"/>
    </source>
</evidence>
<feature type="domain" description="Putative auto-transporter adhesin head GIN" evidence="2">
    <location>
        <begin position="39"/>
        <end position="225"/>
    </location>
</feature>